<dbReference type="AlphaFoldDB" id="A0A8J2PQA1"/>
<comment type="caution">
    <text evidence="1">The sequence shown here is derived from an EMBL/GenBank/DDBJ whole genome shotgun (WGS) entry which is preliminary data.</text>
</comment>
<evidence type="ECO:0000313" key="2">
    <source>
        <dbReference type="Proteomes" id="UP000708208"/>
    </source>
</evidence>
<evidence type="ECO:0000313" key="1">
    <source>
        <dbReference type="EMBL" id="CAG7832245.1"/>
    </source>
</evidence>
<gene>
    <name evidence="1" type="ORF">AFUS01_LOCUS41934</name>
</gene>
<reference evidence="1" key="1">
    <citation type="submission" date="2021-06" db="EMBL/GenBank/DDBJ databases">
        <authorList>
            <person name="Hodson N. C."/>
            <person name="Mongue J. A."/>
            <person name="Jaron S. K."/>
        </authorList>
    </citation>
    <scope>NUCLEOTIDE SEQUENCE</scope>
</reference>
<sequence>MPEVSSTVYGPRGITNSTSKFLHKRQTDSQVVKENLSTRKFQNQESIAIEDSVKEILPIWLKPCKDTLTVLEFQGFTLMKNLDNFLSACNNLQNLILTNVTLLGSELENSRMKLILKKRSLLNLKQIAINGEGQLSVHELNVIDNLNQNYETSVVKALFTHRAKKKGRKSQKESRLIGSNVLINFLIKNSSSLKTLEIGRNPMDLYDDTVDVATISKIQLENFTGKGKGFRRILSAQFLLKSVSLIITEQDQDLFSTLIRNCSETVRRVELAQKYTKTLKTDQKVPKGMIQGRLINCQKLPRSLKKIIFHCDGFEKEQNDQFIRALPSFLQLESLCISCSTNNSLLPFTPNFQCIQRLLALPKIREILFLGCKVEQIEQIRTHIESRYSLSFTAISANNCAFRK</sequence>
<name>A0A8J2PQA1_9HEXA</name>
<accession>A0A8J2PQA1</accession>
<organism evidence="1 2">
    <name type="scientific">Allacma fusca</name>
    <dbReference type="NCBI Taxonomy" id="39272"/>
    <lineage>
        <taxon>Eukaryota</taxon>
        <taxon>Metazoa</taxon>
        <taxon>Ecdysozoa</taxon>
        <taxon>Arthropoda</taxon>
        <taxon>Hexapoda</taxon>
        <taxon>Collembola</taxon>
        <taxon>Symphypleona</taxon>
        <taxon>Sminthuridae</taxon>
        <taxon>Allacma</taxon>
    </lineage>
</organism>
<dbReference type="EMBL" id="CAJVCH010564074">
    <property type="protein sequence ID" value="CAG7832245.1"/>
    <property type="molecule type" value="Genomic_DNA"/>
</dbReference>
<protein>
    <submittedName>
        <fullName evidence="1">Uncharacterized protein</fullName>
    </submittedName>
</protein>
<keyword evidence="2" id="KW-1185">Reference proteome</keyword>
<dbReference type="Proteomes" id="UP000708208">
    <property type="component" value="Unassembled WGS sequence"/>
</dbReference>
<proteinExistence type="predicted"/>